<dbReference type="AlphaFoldDB" id="A0A0E9WJC3"/>
<organism evidence="1">
    <name type="scientific">Anguilla anguilla</name>
    <name type="common">European freshwater eel</name>
    <name type="synonym">Muraena anguilla</name>
    <dbReference type="NCBI Taxonomy" id="7936"/>
    <lineage>
        <taxon>Eukaryota</taxon>
        <taxon>Metazoa</taxon>
        <taxon>Chordata</taxon>
        <taxon>Craniata</taxon>
        <taxon>Vertebrata</taxon>
        <taxon>Euteleostomi</taxon>
        <taxon>Actinopterygii</taxon>
        <taxon>Neopterygii</taxon>
        <taxon>Teleostei</taxon>
        <taxon>Anguilliformes</taxon>
        <taxon>Anguillidae</taxon>
        <taxon>Anguilla</taxon>
    </lineage>
</organism>
<reference evidence="1" key="1">
    <citation type="submission" date="2014-11" db="EMBL/GenBank/DDBJ databases">
        <authorList>
            <person name="Amaro Gonzalez C."/>
        </authorList>
    </citation>
    <scope>NUCLEOTIDE SEQUENCE</scope>
</reference>
<reference evidence="1" key="2">
    <citation type="journal article" date="2015" name="Fish Shellfish Immunol.">
        <title>Early steps in the European eel (Anguilla anguilla)-Vibrio vulnificus interaction in the gills: Role of the RtxA13 toxin.</title>
        <authorList>
            <person name="Callol A."/>
            <person name="Pajuelo D."/>
            <person name="Ebbesson L."/>
            <person name="Teles M."/>
            <person name="MacKenzie S."/>
            <person name="Amaro C."/>
        </authorList>
    </citation>
    <scope>NUCLEOTIDE SEQUENCE</scope>
</reference>
<evidence type="ECO:0000313" key="1">
    <source>
        <dbReference type="EMBL" id="JAH89685.1"/>
    </source>
</evidence>
<accession>A0A0E9WJC3</accession>
<protein>
    <submittedName>
        <fullName evidence="1">Uncharacterized protein</fullName>
    </submittedName>
</protein>
<proteinExistence type="predicted"/>
<sequence length="42" mass="4873">MQCFLPWAPGRIPYGFVHTKHLVEKLKPEQATKRGLCMLPYS</sequence>
<dbReference type="EMBL" id="GBXM01018892">
    <property type="protein sequence ID" value="JAH89685.1"/>
    <property type="molecule type" value="Transcribed_RNA"/>
</dbReference>
<name>A0A0E9WJC3_ANGAN</name>